<dbReference type="EMBL" id="MFKU01000010">
    <property type="protein sequence ID" value="OGG48622.1"/>
    <property type="molecule type" value="Genomic_DNA"/>
</dbReference>
<evidence type="ECO:0000313" key="1">
    <source>
        <dbReference type="EMBL" id="OGG48622.1"/>
    </source>
</evidence>
<proteinExistence type="predicted"/>
<dbReference type="Proteomes" id="UP000178815">
    <property type="component" value="Unassembled WGS sequence"/>
</dbReference>
<dbReference type="STRING" id="1798481.A2678_02020"/>
<dbReference type="AlphaFoldDB" id="A0A1F6CIE1"/>
<evidence type="ECO:0000313" key="2">
    <source>
        <dbReference type="Proteomes" id="UP000178815"/>
    </source>
</evidence>
<gene>
    <name evidence="1" type="ORF">A2678_02020</name>
</gene>
<sequence>MKRPMRRRRMARGALKKYLEGRLTPYINRICKTVVENGKASTQATLAVTQLVHDSIAQIRVYSMVTKGMRRATREQKRLKEALH</sequence>
<accession>A0A1F6CIE1</accession>
<reference evidence="1 2" key="1">
    <citation type="journal article" date="2016" name="Nat. Commun.">
        <title>Thousands of microbial genomes shed light on interconnected biogeochemical processes in an aquifer system.</title>
        <authorList>
            <person name="Anantharaman K."/>
            <person name="Brown C.T."/>
            <person name="Hug L.A."/>
            <person name="Sharon I."/>
            <person name="Castelle C.J."/>
            <person name="Probst A.J."/>
            <person name="Thomas B.C."/>
            <person name="Singh A."/>
            <person name="Wilkins M.J."/>
            <person name="Karaoz U."/>
            <person name="Brodie E.L."/>
            <person name="Williams K.H."/>
            <person name="Hubbard S.S."/>
            <person name="Banfield J.F."/>
        </authorList>
    </citation>
    <scope>NUCLEOTIDE SEQUENCE [LARGE SCALE GENOMIC DNA]</scope>
</reference>
<comment type="caution">
    <text evidence="1">The sequence shown here is derived from an EMBL/GenBank/DDBJ whole genome shotgun (WGS) entry which is preliminary data.</text>
</comment>
<organism evidence="1 2">
    <name type="scientific">Candidatus Kaiserbacteria bacterium RIFCSPHIGHO2_01_FULL_53_31</name>
    <dbReference type="NCBI Taxonomy" id="1798481"/>
    <lineage>
        <taxon>Bacteria</taxon>
        <taxon>Candidatus Kaiseribacteriota</taxon>
    </lineage>
</organism>
<name>A0A1F6CIE1_9BACT</name>
<protein>
    <submittedName>
        <fullName evidence="1">Uncharacterized protein</fullName>
    </submittedName>
</protein>